<keyword evidence="8 10" id="KW-0675">Receptor</keyword>
<keyword evidence="2" id="KW-1003">Cell membrane</keyword>
<name>A0A7M7RDR0_STRPU</name>
<evidence type="ECO:0000256" key="8">
    <source>
        <dbReference type="ARBA" id="ARBA00023170"/>
    </source>
</evidence>
<evidence type="ECO:0000256" key="4">
    <source>
        <dbReference type="ARBA" id="ARBA00022989"/>
    </source>
</evidence>
<reference evidence="14" key="1">
    <citation type="submission" date="2015-02" db="EMBL/GenBank/DDBJ databases">
        <title>Genome sequencing for Strongylocentrotus purpuratus.</title>
        <authorList>
            <person name="Murali S."/>
            <person name="Liu Y."/>
            <person name="Vee V."/>
            <person name="English A."/>
            <person name="Wang M."/>
            <person name="Skinner E."/>
            <person name="Han Y."/>
            <person name="Muzny D.M."/>
            <person name="Worley K.C."/>
            <person name="Gibbs R.A."/>
        </authorList>
    </citation>
    <scope>NUCLEOTIDE SEQUENCE</scope>
</reference>
<dbReference type="InParanoid" id="A0A7M7RDR0"/>
<feature type="transmembrane region" description="Helical" evidence="11">
    <location>
        <begin position="244"/>
        <end position="268"/>
    </location>
</feature>
<protein>
    <recommendedName>
        <fullName evidence="12">G-protein coupled receptors family 1 profile domain-containing protein</fullName>
    </recommendedName>
</protein>
<dbReference type="Pfam" id="PF00001">
    <property type="entry name" value="7tm_1"/>
    <property type="match status" value="1"/>
</dbReference>
<dbReference type="GO" id="GO:0045202">
    <property type="term" value="C:synapse"/>
    <property type="evidence" value="ECO:0007669"/>
    <property type="project" value="GOC"/>
</dbReference>
<keyword evidence="14" id="KW-1185">Reference proteome</keyword>
<evidence type="ECO:0000256" key="9">
    <source>
        <dbReference type="ARBA" id="ARBA00023224"/>
    </source>
</evidence>
<dbReference type="GO" id="GO:0005886">
    <property type="term" value="C:plasma membrane"/>
    <property type="evidence" value="ECO:0000318"/>
    <property type="project" value="GO_Central"/>
</dbReference>
<organism evidence="13 14">
    <name type="scientific">Strongylocentrotus purpuratus</name>
    <name type="common">Purple sea urchin</name>
    <dbReference type="NCBI Taxonomy" id="7668"/>
    <lineage>
        <taxon>Eukaryota</taxon>
        <taxon>Metazoa</taxon>
        <taxon>Echinodermata</taxon>
        <taxon>Eleutherozoa</taxon>
        <taxon>Echinozoa</taxon>
        <taxon>Echinoidea</taxon>
        <taxon>Euechinoidea</taxon>
        <taxon>Echinacea</taxon>
        <taxon>Camarodonta</taxon>
        <taxon>Echinidea</taxon>
        <taxon>Strongylocentrotidae</taxon>
        <taxon>Strongylocentrotus</taxon>
    </lineage>
</organism>
<keyword evidence="3 10" id="KW-0812">Transmembrane</keyword>
<dbReference type="PANTHER" id="PTHR24248:SF199">
    <property type="entry name" value="IP13425P-RELATED"/>
    <property type="match status" value="1"/>
</dbReference>
<keyword evidence="7" id="KW-1015">Disulfide bond</keyword>
<dbReference type="OMA" id="HANISTD"/>
<feature type="transmembrane region" description="Helical" evidence="11">
    <location>
        <begin position="142"/>
        <end position="165"/>
    </location>
</feature>
<dbReference type="GO" id="GO:0004993">
    <property type="term" value="F:G protein-coupled serotonin receptor activity"/>
    <property type="evidence" value="ECO:0000318"/>
    <property type="project" value="GO_Central"/>
</dbReference>
<dbReference type="SUPFAM" id="SSF81321">
    <property type="entry name" value="Family A G protein-coupled receptor-like"/>
    <property type="match status" value="1"/>
</dbReference>
<evidence type="ECO:0000256" key="1">
    <source>
        <dbReference type="ARBA" id="ARBA00004651"/>
    </source>
</evidence>
<dbReference type="GO" id="GO:0030425">
    <property type="term" value="C:dendrite"/>
    <property type="evidence" value="ECO:0000318"/>
    <property type="project" value="GO_Central"/>
</dbReference>
<evidence type="ECO:0000256" key="6">
    <source>
        <dbReference type="ARBA" id="ARBA00023136"/>
    </source>
</evidence>
<dbReference type="GO" id="GO:0007187">
    <property type="term" value="P:G protein-coupled receptor signaling pathway, coupled to cyclic nucleotide second messenger"/>
    <property type="evidence" value="ECO:0000318"/>
    <property type="project" value="GO_Central"/>
</dbReference>
<evidence type="ECO:0000256" key="11">
    <source>
        <dbReference type="SAM" id="Phobius"/>
    </source>
</evidence>
<feature type="transmembrane region" description="Helical" evidence="11">
    <location>
        <begin position="99"/>
        <end position="121"/>
    </location>
</feature>
<evidence type="ECO:0000313" key="13">
    <source>
        <dbReference type="EnsemblMetazoa" id="XP_792867"/>
    </source>
</evidence>
<reference evidence="13" key="2">
    <citation type="submission" date="2021-01" db="UniProtKB">
        <authorList>
            <consortium name="EnsemblMetazoa"/>
        </authorList>
    </citation>
    <scope>IDENTIFICATION</scope>
</reference>
<evidence type="ECO:0000256" key="5">
    <source>
        <dbReference type="ARBA" id="ARBA00023040"/>
    </source>
</evidence>
<evidence type="ECO:0000259" key="12">
    <source>
        <dbReference type="PROSITE" id="PS50262"/>
    </source>
</evidence>
<dbReference type="PROSITE" id="PS00237">
    <property type="entry name" value="G_PROTEIN_RECEP_F1_1"/>
    <property type="match status" value="1"/>
</dbReference>
<accession>A0A7M7RDR0</accession>
<evidence type="ECO:0000313" key="14">
    <source>
        <dbReference type="Proteomes" id="UP000007110"/>
    </source>
</evidence>
<feature type="transmembrane region" description="Helical" evidence="11">
    <location>
        <begin position="28"/>
        <end position="52"/>
    </location>
</feature>
<dbReference type="KEGG" id="spu:588074"/>
<feature type="domain" description="G-protein coupled receptors family 1 profile" evidence="12">
    <location>
        <begin position="44"/>
        <end position="303"/>
    </location>
</feature>
<dbReference type="RefSeq" id="XP_792867.3">
    <property type="nucleotide sequence ID" value="XM_787774.3"/>
</dbReference>
<proteinExistence type="inferred from homology"/>
<feature type="transmembrane region" description="Helical" evidence="11">
    <location>
        <begin position="64"/>
        <end position="87"/>
    </location>
</feature>
<comment type="subcellular location">
    <subcellularLocation>
        <location evidence="1">Cell membrane</location>
        <topology evidence="1">Multi-pass membrane protein</topology>
    </subcellularLocation>
</comment>
<dbReference type="OrthoDB" id="9445642at2759"/>
<dbReference type="PROSITE" id="PS50262">
    <property type="entry name" value="G_PROTEIN_RECEP_F1_2"/>
    <property type="match status" value="1"/>
</dbReference>
<feature type="transmembrane region" description="Helical" evidence="11">
    <location>
        <begin position="185"/>
        <end position="208"/>
    </location>
</feature>
<keyword evidence="5 10" id="KW-0297">G-protein coupled receptor</keyword>
<dbReference type="EnsemblMetazoa" id="XM_787774">
    <property type="protein sequence ID" value="XP_792867"/>
    <property type="gene ID" value="LOC588074"/>
</dbReference>
<sequence length="333" mass="37834">MFGSLWKNSLMALNSSVLEAEIVRMSDVAIYVVIAIIIVINAIGNMLIIFTYQRESILRVPANTYIVSLACADLFYVILAPLCLVVSYTTDISQYTTCLWSLTLLMINFPVSIFHLLLIAVDRYTAVTKPLRYFVIMSELRVNVYLFLAWSLGLLIGLLPQFGWHNAMDTPLPVCSYLLILPHEYFIFLFTACFIIPLLIMVFLYFVMFREARRQTRRVAQLEIAVLFKNGVRRKPRLMKDIKATVTVGLILGSFILCFLPTCLAYFTHLANSSLGNSHVFLGLSSACNITLALSTAVNPFIYAYKSQRFRQRATVIIHRTHNLLKILFGCPL</sequence>
<dbReference type="SMART" id="SM01381">
    <property type="entry name" value="7TM_GPCR_Srsx"/>
    <property type="match status" value="1"/>
</dbReference>
<evidence type="ECO:0000256" key="3">
    <source>
        <dbReference type="ARBA" id="ARBA00022692"/>
    </source>
</evidence>
<comment type="similarity">
    <text evidence="10">Belongs to the G-protein coupled receptor 1 family.</text>
</comment>
<dbReference type="GO" id="GO:0007268">
    <property type="term" value="P:chemical synaptic transmission"/>
    <property type="evidence" value="ECO:0000318"/>
    <property type="project" value="GO_Central"/>
</dbReference>
<dbReference type="PANTHER" id="PTHR24248">
    <property type="entry name" value="ADRENERGIC RECEPTOR-RELATED G-PROTEIN COUPLED RECEPTOR"/>
    <property type="match status" value="1"/>
</dbReference>
<dbReference type="GO" id="GO:0007198">
    <property type="term" value="P:adenylate cyclase-inhibiting serotonin receptor signaling pathway"/>
    <property type="evidence" value="ECO:0000318"/>
    <property type="project" value="GO_Central"/>
</dbReference>
<keyword evidence="6 11" id="KW-0472">Membrane</keyword>
<evidence type="ECO:0000256" key="2">
    <source>
        <dbReference type="ARBA" id="ARBA00022475"/>
    </source>
</evidence>
<dbReference type="Gene3D" id="1.20.1070.10">
    <property type="entry name" value="Rhodopsin 7-helix transmembrane proteins"/>
    <property type="match status" value="1"/>
</dbReference>
<dbReference type="PRINTS" id="PR00237">
    <property type="entry name" value="GPCRRHODOPSN"/>
</dbReference>
<dbReference type="GO" id="GO:0030594">
    <property type="term" value="F:neurotransmitter receptor activity"/>
    <property type="evidence" value="ECO:0000318"/>
    <property type="project" value="GO_Central"/>
</dbReference>
<feature type="transmembrane region" description="Helical" evidence="11">
    <location>
        <begin position="280"/>
        <end position="303"/>
    </location>
</feature>
<keyword evidence="4 11" id="KW-1133">Transmembrane helix</keyword>
<dbReference type="GO" id="GO:0051378">
    <property type="term" value="F:serotonin binding"/>
    <property type="evidence" value="ECO:0000318"/>
    <property type="project" value="GO_Central"/>
</dbReference>
<evidence type="ECO:0000256" key="7">
    <source>
        <dbReference type="ARBA" id="ARBA00023157"/>
    </source>
</evidence>
<dbReference type="InterPro" id="IPR017452">
    <property type="entry name" value="GPCR_Rhodpsn_7TM"/>
</dbReference>
<keyword evidence="9 10" id="KW-0807">Transducer</keyword>
<evidence type="ECO:0000256" key="10">
    <source>
        <dbReference type="RuleBase" id="RU000688"/>
    </source>
</evidence>
<dbReference type="InterPro" id="IPR000276">
    <property type="entry name" value="GPCR_Rhodpsn"/>
</dbReference>
<dbReference type="Proteomes" id="UP000007110">
    <property type="component" value="Unassembled WGS sequence"/>
</dbReference>
<dbReference type="GeneID" id="588074"/>
<dbReference type="AlphaFoldDB" id="A0A7M7RDR0"/>